<comment type="caution">
    <text evidence="7">The sequence shown here is derived from an EMBL/GenBank/DDBJ whole genome shotgun (WGS) entry which is preliminary data.</text>
</comment>
<dbReference type="InterPro" id="IPR015947">
    <property type="entry name" value="PUA-like_sf"/>
</dbReference>
<dbReference type="SUPFAM" id="SSF57850">
    <property type="entry name" value="RING/U-box"/>
    <property type="match status" value="1"/>
</dbReference>
<dbReference type="Pfam" id="PF02190">
    <property type="entry name" value="LON_substr_bdg"/>
    <property type="match status" value="1"/>
</dbReference>
<keyword evidence="3" id="KW-0862">Zinc</keyword>
<dbReference type="PROSITE" id="PS50089">
    <property type="entry name" value="ZF_RING_2"/>
    <property type="match status" value="1"/>
</dbReference>
<dbReference type="GO" id="GO:0008270">
    <property type="term" value="F:zinc ion binding"/>
    <property type="evidence" value="ECO:0007669"/>
    <property type="project" value="UniProtKB-KW"/>
</dbReference>
<gene>
    <name evidence="7" type="ORF">FMOSSE_LOCUS4093</name>
</gene>
<dbReference type="PANTHER" id="PTHR23327">
    <property type="entry name" value="RING FINGER PROTEIN 127"/>
    <property type="match status" value="1"/>
</dbReference>
<dbReference type="InterPro" id="IPR018957">
    <property type="entry name" value="Znf_C3HC4_RING-type"/>
</dbReference>
<sequence length="675" mass="79206">MSSLPPEIIQEIFRNLDAGHNGLRTLFSCLLVDRYWCSNIIEILWSKPFYYSNAFAANPNYFRIIDVFLACLDEEDREDLRNNGVNLPVIFDKPLFSYGSYHKHLYYRTFISSIYLWVQEKRAPYDGHAFEIVMKALLKLFSKCKNVKRTLYIIEGTKGLVTPMFYVQPEHEYLISNVNRIWVDLHIYKPRFFNLLAKNCKRVEQFGVFMKDMGRFNESSSIDIAKFIKEQEALQLFQSIYLAPTKTVINALETQAKSLRCVDFNCANFFYCTPLDGLAACTNLEVLRFMKCYNLTKEIVAPLFNAFFPKLTYVTVIKTDCDELQSWAASFCFERVDFQDTRNHFDLGHIRELMLNNKTCHVCGEPCIYPLTTTCGHTFCKECILHCLSMYGRCPLRQCRTEIPNTKYFYEHPSELSDPIISEKRRLEADRRLLQEMPIYVGHLAFPKMSYTFKVTEQKYRVLIRSCLESRYCKKFGMVFSRRCEYGTLLEIKQIDFNDEGDLILQVTATNRFKILSSRRAKDNDYEVAEIQIIEDGPDEEERLISRNRSPSAAHEPTTSQLISIARDFINGNEFVSLVLHLRDLSSSLDIPENAADFSFHVASLLPISEEEKYEILEKRSVKERMQLIVRWINDLRSQWGTLIIKHVRDAMDFYALYTWVVTFVKHVWFRFFEP</sequence>
<dbReference type="Gene3D" id="2.30.130.40">
    <property type="entry name" value="LON domain-like"/>
    <property type="match status" value="1"/>
</dbReference>
<dbReference type="SUPFAM" id="SSF88697">
    <property type="entry name" value="PUA domain-like"/>
    <property type="match status" value="1"/>
</dbReference>
<protein>
    <submittedName>
        <fullName evidence="7">5168_t:CDS:1</fullName>
    </submittedName>
</protein>
<evidence type="ECO:0000313" key="8">
    <source>
        <dbReference type="Proteomes" id="UP000789375"/>
    </source>
</evidence>
<keyword evidence="2 4" id="KW-0863">Zinc-finger</keyword>
<dbReference type="GO" id="GO:0061630">
    <property type="term" value="F:ubiquitin protein ligase activity"/>
    <property type="evidence" value="ECO:0007669"/>
    <property type="project" value="TreeGrafter"/>
</dbReference>
<feature type="domain" description="RING-type" evidence="5">
    <location>
        <begin position="360"/>
        <end position="398"/>
    </location>
</feature>
<keyword evidence="8" id="KW-1185">Reference proteome</keyword>
<dbReference type="PROSITE" id="PS51787">
    <property type="entry name" value="LON_N"/>
    <property type="match status" value="1"/>
</dbReference>
<evidence type="ECO:0000313" key="7">
    <source>
        <dbReference type="EMBL" id="CAG8502113.1"/>
    </source>
</evidence>
<evidence type="ECO:0000259" key="6">
    <source>
        <dbReference type="PROSITE" id="PS51787"/>
    </source>
</evidence>
<dbReference type="AlphaFoldDB" id="A0A9N8ZNT8"/>
<dbReference type="Gene3D" id="1.20.58.1480">
    <property type="match status" value="1"/>
</dbReference>
<dbReference type="InterPro" id="IPR017907">
    <property type="entry name" value="Znf_RING_CS"/>
</dbReference>
<dbReference type="Gene3D" id="3.30.40.10">
    <property type="entry name" value="Zinc/RING finger domain, C3HC4 (zinc finger)"/>
    <property type="match status" value="1"/>
</dbReference>
<evidence type="ECO:0000256" key="2">
    <source>
        <dbReference type="ARBA" id="ARBA00022771"/>
    </source>
</evidence>
<evidence type="ECO:0000256" key="3">
    <source>
        <dbReference type="ARBA" id="ARBA00022833"/>
    </source>
</evidence>
<proteinExistence type="predicted"/>
<reference evidence="7" key="1">
    <citation type="submission" date="2021-06" db="EMBL/GenBank/DDBJ databases">
        <authorList>
            <person name="Kallberg Y."/>
            <person name="Tangrot J."/>
            <person name="Rosling A."/>
        </authorList>
    </citation>
    <scope>NUCLEOTIDE SEQUENCE</scope>
    <source>
        <strain evidence="7">87-6 pot B 2015</strain>
    </source>
</reference>
<dbReference type="InterPro" id="IPR001810">
    <property type="entry name" value="F-box_dom"/>
</dbReference>
<dbReference type="PANTHER" id="PTHR23327:SF42">
    <property type="entry name" value="LON PEPTIDASE N-TERMINAL DOMAIN AND RING FINGER PROTEIN C14F5.10C"/>
    <property type="match status" value="1"/>
</dbReference>
<feature type="domain" description="Lon N-terminal" evidence="6">
    <location>
        <begin position="418"/>
        <end position="637"/>
    </location>
</feature>
<evidence type="ECO:0000259" key="5">
    <source>
        <dbReference type="PROSITE" id="PS50089"/>
    </source>
</evidence>
<evidence type="ECO:0000256" key="1">
    <source>
        <dbReference type="ARBA" id="ARBA00022723"/>
    </source>
</evidence>
<dbReference type="Pfam" id="PF12937">
    <property type="entry name" value="F-box-like"/>
    <property type="match status" value="1"/>
</dbReference>
<dbReference type="Proteomes" id="UP000789375">
    <property type="component" value="Unassembled WGS sequence"/>
</dbReference>
<accession>A0A9N8ZNT8</accession>
<dbReference type="InterPro" id="IPR036047">
    <property type="entry name" value="F-box-like_dom_sf"/>
</dbReference>
<dbReference type="CDD" id="cd09917">
    <property type="entry name" value="F-box_SF"/>
    <property type="match status" value="1"/>
</dbReference>
<dbReference type="InterPro" id="IPR046336">
    <property type="entry name" value="Lon_prtase_N_sf"/>
</dbReference>
<dbReference type="EMBL" id="CAJVPP010000664">
    <property type="protein sequence ID" value="CAG8502113.1"/>
    <property type="molecule type" value="Genomic_DNA"/>
</dbReference>
<dbReference type="InterPro" id="IPR013083">
    <property type="entry name" value="Znf_RING/FYVE/PHD"/>
</dbReference>
<dbReference type="InterPro" id="IPR003111">
    <property type="entry name" value="Lon_prtase_N"/>
</dbReference>
<name>A0A9N8ZNT8_FUNMO</name>
<organism evidence="7 8">
    <name type="scientific">Funneliformis mosseae</name>
    <name type="common">Endomycorrhizal fungus</name>
    <name type="synonym">Glomus mosseae</name>
    <dbReference type="NCBI Taxonomy" id="27381"/>
    <lineage>
        <taxon>Eukaryota</taxon>
        <taxon>Fungi</taxon>
        <taxon>Fungi incertae sedis</taxon>
        <taxon>Mucoromycota</taxon>
        <taxon>Glomeromycotina</taxon>
        <taxon>Glomeromycetes</taxon>
        <taxon>Glomerales</taxon>
        <taxon>Glomeraceae</taxon>
        <taxon>Funneliformis</taxon>
    </lineage>
</organism>
<dbReference type="InterPro" id="IPR001841">
    <property type="entry name" value="Znf_RING"/>
</dbReference>
<evidence type="ECO:0000256" key="4">
    <source>
        <dbReference type="PROSITE-ProRule" id="PRU00175"/>
    </source>
</evidence>
<dbReference type="PROSITE" id="PS00518">
    <property type="entry name" value="ZF_RING_1"/>
    <property type="match status" value="1"/>
</dbReference>
<dbReference type="SMART" id="SM00464">
    <property type="entry name" value="LON"/>
    <property type="match status" value="1"/>
</dbReference>
<dbReference type="SUPFAM" id="SSF81383">
    <property type="entry name" value="F-box domain"/>
    <property type="match status" value="1"/>
</dbReference>
<keyword evidence="1" id="KW-0479">Metal-binding</keyword>
<dbReference type="Pfam" id="PF00097">
    <property type="entry name" value="zf-C3HC4"/>
    <property type="match status" value="1"/>
</dbReference>